<dbReference type="Gene3D" id="3.30.70.1430">
    <property type="entry name" value="Multidrug efflux transporter AcrB pore domain"/>
    <property type="match status" value="2"/>
</dbReference>
<keyword evidence="5 8" id="KW-0812">Transmembrane</keyword>
<comment type="subcellular location">
    <subcellularLocation>
        <location evidence="1">Cell inner membrane</location>
        <topology evidence="1">Multi-pass membrane protein</topology>
    </subcellularLocation>
</comment>
<accession>A0A7T4UQ74</accession>
<evidence type="ECO:0000256" key="1">
    <source>
        <dbReference type="ARBA" id="ARBA00004429"/>
    </source>
</evidence>
<keyword evidence="10" id="KW-1185">Reference proteome</keyword>
<dbReference type="Proteomes" id="UP000596063">
    <property type="component" value="Chromosome"/>
</dbReference>
<dbReference type="GO" id="GO:0005886">
    <property type="term" value="C:plasma membrane"/>
    <property type="evidence" value="ECO:0007669"/>
    <property type="project" value="UniProtKB-SubCell"/>
</dbReference>
<evidence type="ECO:0000256" key="8">
    <source>
        <dbReference type="SAM" id="Phobius"/>
    </source>
</evidence>
<dbReference type="SUPFAM" id="SSF82714">
    <property type="entry name" value="Multidrug efflux transporter AcrB TolC docking domain, DN and DC subdomains"/>
    <property type="match status" value="2"/>
</dbReference>
<dbReference type="Gene3D" id="3.30.70.1440">
    <property type="entry name" value="Multidrug efflux transporter AcrB pore domain"/>
    <property type="match status" value="1"/>
</dbReference>
<dbReference type="SUPFAM" id="SSF82866">
    <property type="entry name" value="Multidrug efflux transporter AcrB transmembrane domain"/>
    <property type="match status" value="2"/>
</dbReference>
<dbReference type="PANTHER" id="PTHR32063:SF14">
    <property type="entry name" value="BLL4319 PROTEIN"/>
    <property type="match status" value="1"/>
</dbReference>
<dbReference type="Pfam" id="PF00873">
    <property type="entry name" value="ACR_tran"/>
    <property type="match status" value="1"/>
</dbReference>
<feature type="transmembrane region" description="Helical" evidence="8">
    <location>
        <begin position="981"/>
        <end position="1002"/>
    </location>
</feature>
<dbReference type="Gene3D" id="1.20.1640.10">
    <property type="entry name" value="Multidrug efflux transporter AcrB transmembrane domain"/>
    <property type="match status" value="2"/>
</dbReference>
<keyword evidence="4" id="KW-0997">Cell inner membrane</keyword>
<evidence type="ECO:0000256" key="2">
    <source>
        <dbReference type="ARBA" id="ARBA00022448"/>
    </source>
</evidence>
<dbReference type="InterPro" id="IPR027463">
    <property type="entry name" value="AcrB_DN_DC_subdom"/>
</dbReference>
<feature type="transmembrane region" description="Helical" evidence="8">
    <location>
        <begin position="12"/>
        <end position="29"/>
    </location>
</feature>
<evidence type="ECO:0000256" key="3">
    <source>
        <dbReference type="ARBA" id="ARBA00022475"/>
    </source>
</evidence>
<proteinExistence type="predicted"/>
<keyword evidence="6 8" id="KW-1133">Transmembrane helix</keyword>
<dbReference type="GO" id="GO:0042910">
    <property type="term" value="F:xenobiotic transmembrane transporter activity"/>
    <property type="evidence" value="ECO:0007669"/>
    <property type="project" value="TreeGrafter"/>
</dbReference>
<dbReference type="PRINTS" id="PR00702">
    <property type="entry name" value="ACRIFLAVINRP"/>
</dbReference>
<dbReference type="RefSeq" id="WP_198569685.1">
    <property type="nucleotide sequence ID" value="NZ_CP066167.1"/>
</dbReference>
<evidence type="ECO:0000313" key="9">
    <source>
        <dbReference type="EMBL" id="QQD18187.1"/>
    </source>
</evidence>
<evidence type="ECO:0000313" key="10">
    <source>
        <dbReference type="Proteomes" id="UP000596063"/>
    </source>
</evidence>
<evidence type="ECO:0000256" key="6">
    <source>
        <dbReference type="ARBA" id="ARBA00022989"/>
    </source>
</evidence>
<dbReference type="AlphaFoldDB" id="A0A7T4UQ74"/>
<feature type="transmembrane region" description="Helical" evidence="8">
    <location>
        <begin position="854"/>
        <end position="873"/>
    </location>
</feature>
<evidence type="ECO:0000256" key="4">
    <source>
        <dbReference type="ARBA" id="ARBA00022519"/>
    </source>
</evidence>
<evidence type="ECO:0000256" key="5">
    <source>
        <dbReference type="ARBA" id="ARBA00022692"/>
    </source>
</evidence>
<dbReference type="PANTHER" id="PTHR32063">
    <property type="match status" value="1"/>
</dbReference>
<organism evidence="9 10">
    <name type="scientific">Spongiibacter nanhainus</name>
    <dbReference type="NCBI Taxonomy" id="2794344"/>
    <lineage>
        <taxon>Bacteria</taxon>
        <taxon>Pseudomonadati</taxon>
        <taxon>Pseudomonadota</taxon>
        <taxon>Gammaproteobacteria</taxon>
        <taxon>Cellvibrionales</taxon>
        <taxon>Spongiibacteraceae</taxon>
        <taxon>Spongiibacter</taxon>
    </lineage>
</organism>
<feature type="transmembrane region" description="Helical" evidence="8">
    <location>
        <begin position="463"/>
        <end position="490"/>
    </location>
</feature>
<feature type="transmembrane region" description="Helical" evidence="8">
    <location>
        <begin position="880"/>
        <end position="900"/>
    </location>
</feature>
<keyword evidence="7 8" id="KW-0472">Membrane</keyword>
<dbReference type="FunFam" id="1.20.1640.10:FF:000001">
    <property type="entry name" value="Efflux pump membrane transporter"/>
    <property type="match status" value="1"/>
</dbReference>
<feature type="transmembrane region" description="Helical" evidence="8">
    <location>
        <begin position="334"/>
        <end position="353"/>
    </location>
</feature>
<protein>
    <submittedName>
        <fullName evidence="9">Efflux RND transporter permease subunit</fullName>
    </submittedName>
</protein>
<feature type="transmembrane region" description="Helical" evidence="8">
    <location>
        <begin position="525"/>
        <end position="543"/>
    </location>
</feature>
<dbReference type="Gene3D" id="3.30.2090.10">
    <property type="entry name" value="Multidrug efflux transporter AcrB TolC docking domain, DN and DC subdomains"/>
    <property type="match status" value="2"/>
</dbReference>
<feature type="transmembrane region" description="Helical" evidence="8">
    <location>
        <begin position="386"/>
        <end position="410"/>
    </location>
</feature>
<evidence type="ECO:0000256" key="7">
    <source>
        <dbReference type="ARBA" id="ARBA00023136"/>
    </source>
</evidence>
<feature type="transmembrane region" description="Helical" evidence="8">
    <location>
        <begin position="360"/>
        <end position="380"/>
    </location>
</feature>
<gene>
    <name evidence="9" type="ORF">I6N98_17900</name>
</gene>
<reference evidence="9 10" key="1">
    <citation type="submission" date="2020-12" db="EMBL/GenBank/DDBJ databases">
        <authorList>
            <person name="Shan Y."/>
        </authorList>
    </citation>
    <scope>NUCLEOTIDE SEQUENCE [LARGE SCALE GENOMIC DNA]</scope>
    <source>
        <strain evidence="10">csc3.9</strain>
    </source>
</reference>
<feature type="transmembrane region" description="Helical" evidence="8">
    <location>
        <begin position="906"/>
        <end position="927"/>
    </location>
</feature>
<dbReference type="EMBL" id="CP066167">
    <property type="protein sequence ID" value="QQD18187.1"/>
    <property type="molecule type" value="Genomic_DNA"/>
</dbReference>
<name>A0A7T4UQ74_9GAMM</name>
<keyword evidence="2" id="KW-0813">Transport</keyword>
<sequence>MWLSDTAVRRPVFATVISLLLVAFGLLSFERLSLREYPDIDPPVVSISTNYIGAAAEVVESRITQVIEERIAGVAGIKTISSSSMDGNSSINVEFELSRDIDDATNDIRDRVSRVLNNLPEEADPPEVRKADSDDRPIMWLNLTSQNLNRLELADFAQRQLVDRFSSINGVGRILVSGASDYAMRIWLDREAMAARQVTVSDVEQALRQENVELPAGTLKSLYRDFAIKVDRQYRASEDFEKLVLRREASGYQLTLGDIARIELGAEEPRNLFRGNGIPQVGIGIVKQSTANTLEVAHAVKEEAERVRPGLPQGTTLHDSYDSSVFIDSAISEVYKTLFIAAGLVVLVIFLFLGDFRAMIVPAVTVPVSLIATFTVLYFLGYTINLLTLLALVLAIGLVVDDSIVVLENIHRRLLAGEPPLVAAFRGARQVGFAVVATTAVLVAVFVPITFLQGDIGRLFGEFAVAMAVAVVFSSLVALTLSPVICAKLLNRDAMHGKLAEFVESLLHRMESGYRRILYSSLHRPALSASVLAATIAACIYFIQAVPSEFAPKEDRGVVFLSIRGPEGASFNYVSEHLDELEQRLMPLVEQGEIKRFLLRAPGGFGGADSYNGAFSIMVLEPWSQRRSSTEIIADIRRRLADYTPMTTFPIQPQALGGGFSKPVQFVIGGGNYDQLAQWRDAILAEARNNPKLLGLDSDYRETKPQLVVNINRARAADLGVDTQQINRSLETLLGSRRVTTFMLNGEEYNVVLEGEPSQQRSPNDLSNIYVRSNTSGALIPLGNLVTLEERGAAATLNRFNRVRAITLDASLADGYSLGEALAYLEGITRDVAPEAVIDYKGESLDYIDAGNEVYLTFALALLVVFLVLAAQFESFVHPLVILLTVPLAAAGALVGLYFSDQSLNIYSQIALVMLVGLAAKNGILLVEFANQLRDQGIEFETAILQAAEQRLRPIIMTAITTVMGSVPLLLGSGAGSESRFVIGIVVACGVTAATLFTLFVVPMAYRAMAGKTSSPQAVSQCLHKQLNDNPDRESGHG</sequence>
<dbReference type="InterPro" id="IPR001036">
    <property type="entry name" value="Acrflvin-R"/>
</dbReference>
<feature type="transmembrane region" description="Helical" evidence="8">
    <location>
        <begin position="431"/>
        <end position="451"/>
    </location>
</feature>
<dbReference type="SUPFAM" id="SSF82693">
    <property type="entry name" value="Multidrug efflux transporter AcrB pore domain, PN1, PN2, PC1 and PC2 subdomains"/>
    <property type="match status" value="3"/>
</dbReference>
<dbReference type="Gene3D" id="3.30.70.1320">
    <property type="entry name" value="Multidrug efflux transporter AcrB pore domain like"/>
    <property type="match status" value="1"/>
</dbReference>
<dbReference type="KEGG" id="snan:I6N98_17900"/>
<keyword evidence="3" id="KW-1003">Cell membrane</keyword>
<feature type="transmembrane region" description="Helical" evidence="8">
    <location>
        <begin position="955"/>
        <end position="975"/>
    </location>
</feature>